<dbReference type="Proteomes" id="UP001367676">
    <property type="component" value="Unassembled WGS sequence"/>
</dbReference>
<evidence type="ECO:0000313" key="2">
    <source>
        <dbReference type="Proteomes" id="UP001367676"/>
    </source>
</evidence>
<dbReference type="EMBL" id="JBBCAQ010000041">
    <property type="protein sequence ID" value="KAK7571113.1"/>
    <property type="molecule type" value="Genomic_DNA"/>
</dbReference>
<reference evidence="1 2" key="1">
    <citation type="submission" date="2024-03" db="EMBL/GenBank/DDBJ databases">
        <title>Adaptation during the transition from Ophiocordyceps entomopathogen to insect associate is accompanied by gene loss and intensified selection.</title>
        <authorList>
            <person name="Ward C.M."/>
            <person name="Onetto C.A."/>
            <person name="Borneman A.R."/>
        </authorList>
    </citation>
    <scope>NUCLEOTIDE SEQUENCE [LARGE SCALE GENOMIC DNA]</scope>
    <source>
        <strain evidence="1">AWRI1</strain>
        <tissue evidence="1">Single Adult Female</tissue>
    </source>
</reference>
<gene>
    <name evidence="1" type="ORF">V9T40_014717</name>
</gene>
<name>A0AAN9XY37_9HEMI</name>
<accession>A0AAN9XY37</accession>
<evidence type="ECO:0000313" key="1">
    <source>
        <dbReference type="EMBL" id="KAK7571113.1"/>
    </source>
</evidence>
<sequence length="164" mass="17836">MSLDVNVTPGVVSEVPCVRIPLQTTYVSPTSPETTIFMYTSNADNQGSVELHLPDAANSVDEKTFTSVFAKLEQDQDSYTISYQDDSNPVLSQNNIDILLGAAALQSNATPTHFVEEMIVERALKEMGFCGGGSRLIPDRLLVETVVPTPPSTRIARHKILAKV</sequence>
<proteinExistence type="predicted"/>
<comment type="caution">
    <text evidence="1">The sequence shown here is derived from an EMBL/GenBank/DDBJ whole genome shotgun (WGS) entry which is preliminary data.</text>
</comment>
<keyword evidence="2" id="KW-1185">Reference proteome</keyword>
<dbReference type="AlphaFoldDB" id="A0AAN9XY37"/>
<protein>
    <submittedName>
        <fullName evidence="1">Uncharacterized protein</fullName>
    </submittedName>
</protein>
<organism evidence="1 2">
    <name type="scientific">Parthenolecanium corni</name>
    <dbReference type="NCBI Taxonomy" id="536013"/>
    <lineage>
        <taxon>Eukaryota</taxon>
        <taxon>Metazoa</taxon>
        <taxon>Ecdysozoa</taxon>
        <taxon>Arthropoda</taxon>
        <taxon>Hexapoda</taxon>
        <taxon>Insecta</taxon>
        <taxon>Pterygota</taxon>
        <taxon>Neoptera</taxon>
        <taxon>Paraneoptera</taxon>
        <taxon>Hemiptera</taxon>
        <taxon>Sternorrhyncha</taxon>
        <taxon>Coccoidea</taxon>
        <taxon>Coccidae</taxon>
        <taxon>Parthenolecanium</taxon>
    </lineage>
</organism>